<accession>A0A1B3Z936</accession>
<dbReference type="Pfam" id="PF00248">
    <property type="entry name" value="Aldo_ket_red"/>
    <property type="match status" value="1"/>
</dbReference>
<sequence>MALETRTLGDRPVSAIALGCMNLSHAYDVTPPEAEAVALLNRALDLGVTMLDTAALYGGGENEKLLGRAVMHRRAEFTLASKCVLDMIDGKRSLNGSPAAIAASIDRSLARLGTDHIDLMYLHRLDKAVPIEDSVGALVRAIEAGKIGMVGLSEMSAETIRRAHAVHPVTAVQSEYSPMVRNPEVAVLETCRALGIAFVAFSPVARGMLAGAIRDDAYTPGDIRATMPRFIAPQLAHNLDLVAAFDAAAADAGATPAQLALAWVLSRGDHVIALPGTRSIAHLEEDLATLATPIPAATLAAVDAMFAIQDIAGPRYTAAMQAMIETELLPGEVLA</sequence>
<dbReference type="AlphaFoldDB" id="A0A1B3Z936"/>
<evidence type="ECO:0000256" key="1">
    <source>
        <dbReference type="ARBA" id="ARBA00023002"/>
    </source>
</evidence>
<evidence type="ECO:0000313" key="3">
    <source>
        <dbReference type="EMBL" id="AOH83941.1"/>
    </source>
</evidence>
<dbReference type="Gene3D" id="3.20.20.100">
    <property type="entry name" value="NADP-dependent oxidoreductase domain"/>
    <property type="match status" value="1"/>
</dbReference>
<dbReference type="GO" id="GO:0005737">
    <property type="term" value="C:cytoplasm"/>
    <property type="evidence" value="ECO:0007669"/>
    <property type="project" value="TreeGrafter"/>
</dbReference>
<feature type="domain" description="NADP-dependent oxidoreductase" evidence="2">
    <location>
        <begin position="16"/>
        <end position="304"/>
    </location>
</feature>
<dbReference type="PANTHER" id="PTHR43625:SF40">
    <property type="entry name" value="ALDO-KETO REDUCTASE YAKC [NADP(+)]"/>
    <property type="match status" value="1"/>
</dbReference>
<dbReference type="InterPro" id="IPR023210">
    <property type="entry name" value="NADP_OxRdtase_dom"/>
</dbReference>
<dbReference type="KEGG" id="span:AWL63_08155"/>
<dbReference type="InterPro" id="IPR036812">
    <property type="entry name" value="NAD(P)_OxRdtase_dom_sf"/>
</dbReference>
<dbReference type="STRING" id="1560345.AWL63_08155"/>
<evidence type="ECO:0000259" key="2">
    <source>
        <dbReference type="Pfam" id="PF00248"/>
    </source>
</evidence>
<evidence type="ECO:0000313" key="4">
    <source>
        <dbReference type="Proteomes" id="UP000094256"/>
    </source>
</evidence>
<dbReference type="GO" id="GO:0016491">
    <property type="term" value="F:oxidoreductase activity"/>
    <property type="evidence" value="ECO:0007669"/>
    <property type="project" value="UniProtKB-KW"/>
</dbReference>
<dbReference type="InterPro" id="IPR050791">
    <property type="entry name" value="Aldo-Keto_reductase"/>
</dbReference>
<gene>
    <name evidence="3" type="ORF">AWL63_08155</name>
</gene>
<organism evidence="3 4">
    <name type="scientific">Sphingomonas panacis</name>
    <dbReference type="NCBI Taxonomy" id="1560345"/>
    <lineage>
        <taxon>Bacteria</taxon>
        <taxon>Pseudomonadati</taxon>
        <taxon>Pseudomonadota</taxon>
        <taxon>Alphaproteobacteria</taxon>
        <taxon>Sphingomonadales</taxon>
        <taxon>Sphingomonadaceae</taxon>
        <taxon>Sphingomonas</taxon>
    </lineage>
</organism>
<name>A0A1B3Z936_9SPHN</name>
<proteinExistence type="predicted"/>
<dbReference type="PANTHER" id="PTHR43625">
    <property type="entry name" value="AFLATOXIN B1 ALDEHYDE REDUCTASE"/>
    <property type="match status" value="1"/>
</dbReference>
<protein>
    <submittedName>
        <fullName evidence="3">Aldo/keto reductase</fullName>
    </submittedName>
</protein>
<dbReference type="EMBL" id="CP014168">
    <property type="protein sequence ID" value="AOH83941.1"/>
    <property type="molecule type" value="Genomic_DNA"/>
</dbReference>
<reference evidence="3 4" key="1">
    <citation type="submission" date="2016-01" db="EMBL/GenBank/DDBJ databases">
        <title>Complete genome and mega plasmid sequence of Sphingomonas panacis DCY99 elicits systemic resistance in rice to Xanthomonas oryzae.</title>
        <authorList>
            <person name="Kim Y.J."/>
            <person name="Yang D.C."/>
            <person name="Sing P."/>
        </authorList>
    </citation>
    <scope>NUCLEOTIDE SEQUENCE [LARGE SCALE GENOMIC DNA]</scope>
    <source>
        <strain evidence="3 4">DCY99</strain>
    </source>
</reference>
<dbReference type="SUPFAM" id="SSF51430">
    <property type="entry name" value="NAD(P)-linked oxidoreductase"/>
    <property type="match status" value="1"/>
</dbReference>
<dbReference type="Proteomes" id="UP000094256">
    <property type="component" value="Chromosome"/>
</dbReference>
<keyword evidence="1" id="KW-0560">Oxidoreductase</keyword>
<keyword evidence="4" id="KW-1185">Reference proteome</keyword>